<keyword evidence="2" id="KW-1185">Reference proteome</keyword>
<protein>
    <submittedName>
        <fullName evidence="1">Uncharacterized protein</fullName>
    </submittedName>
</protein>
<accession>A0A094ISY0</accession>
<dbReference type="RefSeq" id="WP_034775305.1">
    <property type="nucleotide sequence ID" value="NZ_JPER01000003.1"/>
</dbReference>
<comment type="caution">
    <text evidence="1">The sequence shown here is derived from an EMBL/GenBank/DDBJ whole genome shotgun (WGS) entry which is preliminary data.</text>
</comment>
<dbReference type="EMBL" id="JPER01000003">
    <property type="protein sequence ID" value="KFZ30795.1"/>
    <property type="molecule type" value="Genomic_DNA"/>
</dbReference>
<gene>
    <name evidence="1" type="ORF">IDSA_06810</name>
</gene>
<dbReference type="Proteomes" id="UP000054363">
    <property type="component" value="Unassembled WGS sequence"/>
</dbReference>
<evidence type="ECO:0000313" key="1">
    <source>
        <dbReference type="EMBL" id="KFZ30795.1"/>
    </source>
</evidence>
<proteinExistence type="predicted"/>
<dbReference type="AlphaFoldDB" id="A0A094ISY0"/>
<reference evidence="1 2" key="1">
    <citation type="submission" date="2014-06" db="EMBL/GenBank/DDBJ databases">
        <title>The draft genome sequence of Idiomarina salinarum ISL-52.</title>
        <authorList>
            <person name="Du J."/>
            <person name="Shao Z."/>
        </authorList>
    </citation>
    <scope>NUCLEOTIDE SEQUENCE [LARGE SCALE GENOMIC DNA]</scope>
    <source>
        <strain evidence="1 2">ISL-52</strain>
    </source>
</reference>
<evidence type="ECO:0000313" key="2">
    <source>
        <dbReference type="Proteomes" id="UP000054363"/>
    </source>
</evidence>
<organism evidence="1 2">
    <name type="scientific">Pseudidiomarina salinarum</name>
    <dbReference type="NCBI Taxonomy" id="435908"/>
    <lineage>
        <taxon>Bacteria</taxon>
        <taxon>Pseudomonadati</taxon>
        <taxon>Pseudomonadota</taxon>
        <taxon>Gammaproteobacteria</taxon>
        <taxon>Alteromonadales</taxon>
        <taxon>Idiomarinaceae</taxon>
        <taxon>Pseudidiomarina</taxon>
    </lineage>
</organism>
<name>A0A094ISY0_9GAMM</name>
<dbReference type="STRING" id="435908.IDSA_06810"/>
<sequence>MDKTSIRRVPIARVAIHRDAKTAFRFTQGLKPQCDISLLKPCRTGTWSTSVPQAIKIDKFYHVFSAWHGLLYAGAIEQQISVIIEQELESYQITHEAWRCAIGALAFQSDKAEHPAYLAELAKICPLVNSASFLTRRFETPRAFSYSFASIDPKSVDTQLSKLLTSRLQPLEGNQ</sequence>